<evidence type="ECO:0000313" key="2">
    <source>
        <dbReference type="Proteomes" id="UP000324222"/>
    </source>
</evidence>
<evidence type="ECO:0000313" key="1">
    <source>
        <dbReference type="EMBL" id="MPC09310.1"/>
    </source>
</evidence>
<proteinExistence type="predicted"/>
<dbReference type="EMBL" id="VSRR010000063">
    <property type="protein sequence ID" value="MPC09310.1"/>
    <property type="molecule type" value="Genomic_DNA"/>
</dbReference>
<sequence>MTGPCCGAAKGEAWGRCGEGVEKGMVWRKHQPYIQIQHTIQSLLNLSISLLCGIQSMEKLYCPNFIQKASTAVLPSCTVSFLASVRSKRGPEFDSSRLCCTSLGSSFHQPQLHRDF</sequence>
<gene>
    <name evidence="1" type="ORF">E2C01_001918</name>
</gene>
<comment type="caution">
    <text evidence="1">The sequence shown here is derived from an EMBL/GenBank/DDBJ whole genome shotgun (WGS) entry which is preliminary data.</text>
</comment>
<name>A0A5B7CIU5_PORTR</name>
<accession>A0A5B7CIU5</accession>
<reference evidence="1" key="1">
    <citation type="submission" date="2019-05" db="EMBL/GenBank/DDBJ databases">
        <title>Another draft genome of Portunus trituberculatus and its Hox gene families provides insights of decapod evolution.</title>
        <authorList>
            <person name="Jeong J.-H."/>
            <person name="Song I."/>
            <person name="Kim S."/>
            <person name="Choi T."/>
            <person name="Kim D."/>
            <person name="Ryu S."/>
            <person name="Kim W."/>
        </authorList>
    </citation>
    <scope>NUCLEOTIDE SEQUENCE [LARGE SCALE GENOMIC DNA]</scope>
    <source>
        <tissue evidence="1">Muscle</tissue>
    </source>
</reference>
<keyword evidence="2" id="KW-1185">Reference proteome</keyword>
<protein>
    <submittedName>
        <fullName evidence="1">Uncharacterized protein</fullName>
    </submittedName>
</protein>
<dbReference type="AlphaFoldDB" id="A0A5B7CIU5"/>
<organism evidence="1 2">
    <name type="scientific">Portunus trituberculatus</name>
    <name type="common">Swimming crab</name>
    <name type="synonym">Neptunus trituberculatus</name>
    <dbReference type="NCBI Taxonomy" id="210409"/>
    <lineage>
        <taxon>Eukaryota</taxon>
        <taxon>Metazoa</taxon>
        <taxon>Ecdysozoa</taxon>
        <taxon>Arthropoda</taxon>
        <taxon>Crustacea</taxon>
        <taxon>Multicrustacea</taxon>
        <taxon>Malacostraca</taxon>
        <taxon>Eumalacostraca</taxon>
        <taxon>Eucarida</taxon>
        <taxon>Decapoda</taxon>
        <taxon>Pleocyemata</taxon>
        <taxon>Brachyura</taxon>
        <taxon>Eubrachyura</taxon>
        <taxon>Portunoidea</taxon>
        <taxon>Portunidae</taxon>
        <taxon>Portuninae</taxon>
        <taxon>Portunus</taxon>
    </lineage>
</organism>
<dbReference type="Proteomes" id="UP000324222">
    <property type="component" value="Unassembled WGS sequence"/>
</dbReference>